<sequence length="597" mass="68460">MATKASQSVVGLLDQFDGRNISKYLKYYSREMELNKVSEKDMILTFELAIVPKLREHIKGIFKTHGEKWEDFILQLKEEYSLEDAERVELFLQSAGNDLQRELELLLEDNTEDNRLTSDWKKVSEAVGILTKREYQRGKVVVRQETRPPPTTISRRQQPKPAIPVRPIPIPMSTVAPQKDAIDELVKGMKDLQIKLAKLEEKAMASREAITYGIDAIREKDDVFDKYINIGDLWNHAIINMNKGKIIRQELLNTATIIRNATGWDDPVDTMSIHAYLAKSQYEALMEMKRGRNEMEENPEEPTNKRRSQRHAETAQNKEIPIPHVNRPSKAGPSILHPGNASLPKKKWEERIEVHRDKEKSKHVTYKLQSDIEVAVDLKGVLVERVLNAKIEFTLQEILGIAKRDFHEVIIDTKEESELVECCINKKGQFNLDEYKDDDKGPGHYIKGHWTRATTETLVKMEDLEEPVIALIDHGSEINIMSKEVIRAANNIRGDLYGACPNVKVQVGNVTTEQIFFVQDTTSYPVILGQPYITAVRMETKVLDDGSACARTRRQDGKKVVQFLTVPANHERNRNYLRSELLPRVSEEFTDFCKVPL</sequence>
<organism>
    <name type="scientific">Physcomitrium patens</name>
    <name type="common">Spreading-leaved earth moss</name>
    <name type="synonym">Physcomitrella patens</name>
    <dbReference type="NCBI Taxonomy" id="3218"/>
    <lineage>
        <taxon>Eukaryota</taxon>
        <taxon>Viridiplantae</taxon>
        <taxon>Streptophyta</taxon>
        <taxon>Embryophyta</taxon>
        <taxon>Bryophyta</taxon>
        <taxon>Bryophytina</taxon>
        <taxon>Bryopsida</taxon>
        <taxon>Funariidae</taxon>
        <taxon>Funariales</taxon>
        <taxon>Funariaceae</taxon>
        <taxon>Physcomitrium</taxon>
    </lineage>
</organism>
<accession>A9U4Q0</accession>
<feature type="region of interest" description="Disordered" evidence="2">
    <location>
        <begin position="145"/>
        <end position="168"/>
    </location>
</feature>
<evidence type="ECO:0000256" key="2">
    <source>
        <dbReference type="SAM" id="MobiDB-lite"/>
    </source>
</evidence>
<feature type="domain" description="DUF4100" evidence="3">
    <location>
        <begin position="296"/>
        <end position="402"/>
    </location>
</feature>
<dbReference type="AlphaFoldDB" id="A9U4Q0"/>
<dbReference type="InterPro" id="IPR025165">
    <property type="entry name" value="DUF4100"/>
</dbReference>
<gene>
    <name evidence="4" type="ORF">PHYPADRAFT_102056</name>
</gene>
<dbReference type="EMBL" id="DS545399">
    <property type="protein sequence ID" value="EDQ49352.1"/>
    <property type="molecule type" value="Genomic_DNA"/>
</dbReference>
<feature type="coiled-coil region" evidence="1">
    <location>
        <begin position="182"/>
        <end position="209"/>
    </location>
</feature>
<evidence type="ECO:0000259" key="3">
    <source>
        <dbReference type="Pfam" id="PF13352"/>
    </source>
</evidence>
<dbReference type="Pfam" id="PF13352">
    <property type="entry name" value="DUF4100"/>
    <property type="match status" value="1"/>
</dbReference>
<dbReference type="CDD" id="cd00303">
    <property type="entry name" value="retropepsin_like"/>
    <property type="match status" value="1"/>
</dbReference>
<evidence type="ECO:0000256" key="1">
    <source>
        <dbReference type="SAM" id="Coils"/>
    </source>
</evidence>
<keyword evidence="1" id="KW-0175">Coiled coil</keyword>
<proteinExistence type="predicted"/>
<feature type="region of interest" description="Disordered" evidence="2">
    <location>
        <begin position="293"/>
        <end position="342"/>
    </location>
</feature>
<reference evidence="4" key="1">
    <citation type="journal article" date="2008" name="Science">
        <title>The Physcomitrella genome reveals evolutionary insights into the conquest of land by plants.</title>
        <authorList>
            <person name="Rensing S."/>
            <person name="Lang D."/>
            <person name="Zimmer A."/>
            <person name="Terry A."/>
            <person name="Salamov A."/>
            <person name="Shapiro H."/>
            <person name="Nishiyama T."/>
            <person name="Perroud P.-F."/>
            <person name="Lindquist E."/>
            <person name="Kamisugi Y."/>
            <person name="Tanahashi T."/>
            <person name="Sakakibara K."/>
            <person name="Fujita T."/>
            <person name="Oishi K."/>
            <person name="Shin-I T."/>
            <person name="Kuroki Y."/>
            <person name="Toyoda A."/>
            <person name="Suzuki Y."/>
            <person name="Hashimoto A."/>
            <person name="Yamaguchi K."/>
            <person name="Sugano A."/>
            <person name="Kohara Y."/>
            <person name="Fujiyama A."/>
            <person name="Anterola A."/>
            <person name="Aoki S."/>
            <person name="Ashton N."/>
            <person name="Barbazuk W.B."/>
            <person name="Barker E."/>
            <person name="Bennetzen J."/>
            <person name="Bezanilla M."/>
            <person name="Blankenship R."/>
            <person name="Cho S.H."/>
            <person name="Dutcher S."/>
            <person name="Estelle M."/>
            <person name="Fawcett J.A."/>
            <person name="Gundlach H."/>
            <person name="Hanada K."/>
            <person name="Heyl A."/>
            <person name="Hicks K.A."/>
            <person name="Hugh J."/>
            <person name="Lohr M."/>
            <person name="Mayer K."/>
            <person name="Melkozernov A."/>
            <person name="Murata T."/>
            <person name="Nelson D."/>
            <person name="Pils B."/>
            <person name="Prigge M."/>
            <person name="Reiss B."/>
            <person name="Renner T."/>
            <person name="Rombauts S."/>
            <person name="Rushton P."/>
            <person name="Sanderfoot A."/>
            <person name="Schween G."/>
            <person name="Shiu S.-H."/>
            <person name="Stueber K."/>
            <person name="Theodoulou F.L."/>
            <person name="Tu H."/>
            <person name="Van de Peer Y."/>
            <person name="Verrier P.J."/>
            <person name="Waters E."/>
            <person name="Wood A."/>
            <person name="Yang L."/>
            <person name="Cove D."/>
            <person name="Cuming A."/>
            <person name="Hasebe M."/>
            <person name="Lucas S."/>
            <person name="Mishler D.B."/>
            <person name="Reski R."/>
            <person name="Grigoriev I."/>
            <person name="Quatrano R.S."/>
            <person name="Boore J.L."/>
        </authorList>
    </citation>
    <scope>NUCLEOTIDE SEQUENCE [LARGE SCALE GENOMIC DNA]</scope>
</reference>
<evidence type="ECO:0000313" key="4">
    <source>
        <dbReference type="EMBL" id="EDQ49352.1"/>
    </source>
</evidence>
<protein>
    <submittedName>
        <fullName evidence="4">Predicted protein</fullName>
    </submittedName>
</protein>
<name>A9U4Q0_PHYPA</name>